<dbReference type="AlphaFoldDB" id="A0A3N1UQ23"/>
<dbReference type="RefSeq" id="WP_211334794.1">
    <property type="nucleotide sequence ID" value="NZ_RJVA01000011.1"/>
</dbReference>
<gene>
    <name evidence="1" type="ORF">EDC27_1240</name>
</gene>
<protein>
    <submittedName>
        <fullName evidence="1">Uncharacterized protein</fullName>
    </submittedName>
</protein>
<accession>A0A3N1UQ23</accession>
<proteinExistence type="predicted"/>
<name>A0A3N1UQ23_9BACT</name>
<comment type="caution">
    <text evidence="1">The sequence shown here is derived from an EMBL/GenBank/DDBJ whole genome shotgun (WGS) entry which is preliminary data.</text>
</comment>
<dbReference type="EMBL" id="RJVA01000011">
    <property type="protein sequence ID" value="ROQ93232.1"/>
    <property type="molecule type" value="Genomic_DNA"/>
</dbReference>
<sequence length="465" mass="53749">MIIGRDLLEKTCKDMIETILLCLDHATKGTIYRIGPMPELRSVRVTSGIREQGNGTIHWGLPAVSDYNPPGKTWEQYRDRPGRALEAMAWCVERQKSWTADNPYEDQRSVRKQLSGEPEDWHHMEPVLVKKSDLYGDDLADLEYPLNWKGTPIWQDTDYVVVAVIKIHFLPHSIQRGDRATKVIKKLSRILGTEMFSLHIRETLSEVQSELTRERLSSCNALAHELRNTLMKLSFIFSAINAEIGFLREQWEEEIRKHTGLEDKTVLLRRLNKFLETRLANLNGHEELGIVGRNLLAEQKEFLVTPLLPEQAANWIALKIQPKWERLLKESSVWNDLRQEIQGILERLKSAVWVGTDQDVADRLEHLPQDVRTMWPRLAYMEFSGEKLPMLEQVLALLNHPGMDVPHKKHTQKVLSSLKALAEIIPDMETRTNRILEFMKNGSEKGLPDYWRPLLRSEEPSLASK</sequence>
<evidence type="ECO:0000313" key="1">
    <source>
        <dbReference type="EMBL" id="ROQ93232.1"/>
    </source>
</evidence>
<evidence type="ECO:0000313" key="2">
    <source>
        <dbReference type="Proteomes" id="UP000276223"/>
    </source>
</evidence>
<keyword evidence="2" id="KW-1185">Reference proteome</keyword>
<reference evidence="1 2" key="1">
    <citation type="submission" date="2018-11" db="EMBL/GenBank/DDBJ databases">
        <title>Genomic Encyclopedia of Type Strains, Phase IV (KMG-IV): sequencing the most valuable type-strain genomes for metagenomic binning, comparative biology and taxonomic classification.</title>
        <authorList>
            <person name="Goeker M."/>
        </authorList>
    </citation>
    <scope>NUCLEOTIDE SEQUENCE [LARGE SCALE GENOMIC DNA]</scope>
    <source>
        <strain evidence="1 2">DSM 22027</strain>
    </source>
</reference>
<organism evidence="1 2">
    <name type="scientific">Desulfosoma caldarium</name>
    <dbReference type="NCBI Taxonomy" id="610254"/>
    <lineage>
        <taxon>Bacteria</taxon>
        <taxon>Pseudomonadati</taxon>
        <taxon>Thermodesulfobacteriota</taxon>
        <taxon>Syntrophobacteria</taxon>
        <taxon>Syntrophobacterales</taxon>
        <taxon>Syntrophobacteraceae</taxon>
        <taxon>Desulfosoma</taxon>
    </lineage>
</organism>
<dbReference type="Proteomes" id="UP000276223">
    <property type="component" value="Unassembled WGS sequence"/>
</dbReference>